<keyword evidence="4" id="KW-1185">Reference proteome</keyword>
<comment type="caution">
    <text evidence="3">The sequence shown here is derived from an EMBL/GenBank/DDBJ whole genome shotgun (WGS) entry which is preliminary data.</text>
</comment>
<evidence type="ECO:0000256" key="1">
    <source>
        <dbReference type="SAM" id="MobiDB-lite"/>
    </source>
</evidence>
<dbReference type="AlphaFoldDB" id="A0A3N4RZK7"/>
<keyword evidence="2" id="KW-0472">Membrane</keyword>
<sequence length="362" mass="39852">MRVIFTVAGAALLLVTAASILRTLVVPRGLYSALVIRLWSVLRRVLRTVAAPFGGYRAIDRAQTWLAPLILLGMLGCWLLSTLFAYTLLLQGTSDLAWRVAFREAGSSLFTLGFASGDRLHLSVIDFLAAANGPLIIALLIAYLPTLYGAYNRRELEVTLLQSRAGEPAWGPELLARQALVRTESELPELYRDWERLAADLGEGHSNYPVLISFRSPQPYRSWVVGLIAVMDAAAMQLALNPRSAPPEARLLLRAGFTALRDIATAVRIPFEPDPDPDEPIRLTYAEFDAAAALVTAAGLPLERTVAEAWPHFRGWRVNYEAVAYELARRADAVPALWTGPRDFPATPIPPRRPADRRPATP</sequence>
<evidence type="ECO:0008006" key="5">
    <source>
        <dbReference type="Google" id="ProtNLM"/>
    </source>
</evidence>
<keyword evidence="2" id="KW-0812">Transmembrane</keyword>
<evidence type="ECO:0000313" key="4">
    <source>
        <dbReference type="Proteomes" id="UP000266906"/>
    </source>
</evidence>
<dbReference type="Proteomes" id="UP000266906">
    <property type="component" value="Unassembled WGS sequence"/>
</dbReference>
<keyword evidence="2" id="KW-1133">Transmembrane helix</keyword>
<dbReference type="RefSeq" id="WP_208766983.1">
    <property type="nucleotide sequence ID" value="NZ_JBEYIY010000038.1"/>
</dbReference>
<evidence type="ECO:0000313" key="3">
    <source>
        <dbReference type="EMBL" id="RPE36115.1"/>
    </source>
</evidence>
<feature type="compositionally biased region" description="Basic and acidic residues" evidence="1">
    <location>
        <begin position="353"/>
        <end position="362"/>
    </location>
</feature>
<protein>
    <recommendedName>
        <fullName evidence="5">Two pore domain potassium channel family protein</fullName>
    </recommendedName>
</protein>
<proteinExistence type="predicted"/>
<dbReference type="EMBL" id="RKQG01000001">
    <property type="protein sequence ID" value="RPE36115.1"/>
    <property type="molecule type" value="Genomic_DNA"/>
</dbReference>
<accession>A0A3N4RZK7</accession>
<name>A0A3N4RZK7_9ACTN</name>
<evidence type="ECO:0000256" key="2">
    <source>
        <dbReference type="SAM" id="Phobius"/>
    </source>
</evidence>
<feature type="region of interest" description="Disordered" evidence="1">
    <location>
        <begin position="342"/>
        <end position="362"/>
    </location>
</feature>
<gene>
    <name evidence="3" type="ORF">EDD38_4482</name>
</gene>
<organism evidence="3 4">
    <name type="scientific">Kitasatospora cineracea</name>
    <dbReference type="NCBI Taxonomy" id="88074"/>
    <lineage>
        <taxon>Bacteria</taxon>
        <taxon>Bacillati</taxon>
        <taxon>Actinomycetota</taxon>
        <taxon>Actinomycetes</taxon>
        <taxon>Kitasatosporales</taxon>
        <taxon>Streptomycetaceae</taxon>
        <taxon>Kitasatospora</taxon>
    </lineage>
</organism>
<feature type="transmembrane region" description="Helical" evidence="2">
    <location>
        <begin position="66"/>
        <end position="90"/>
    </location>
</feature>
<reference evidence="3 4" key="1">
    <citation type="submission" date="2018-11" db="EMBL/GenBank/DDBJ databases">
        <title>Sequencing the genomes of 1000 actinobacteria strains.</title>
        <authorList>
            <person name="Klenk H.-P."/>
        </authorList>
    </citation>
    <scope>NUCLEOTIDE SEQUENCE [LARGE SCALE GENOMIC DNA]</scope>
    <source>
        <strain evidence="3 4">DSM 44781</strain>
    </source>
</reference>
<feature type="transmembrane region" description="Helical" evidence="2">
    <location>
        <begin position="127"/>
        <end position="151"/>
    </location>
</feature>